<evidence type="ECO:0000256" key="3">
    <source>
        <dbReference type="ARBA" id="ARBA00022833"/>
    </source>
</evidence>
<dbReference type="GO" id="GO:0045944">
    <property type="term" value="P:positive regulation of transcription by RNA polymerase II"/>
    <property type="evidence" value="ECO:0007669"/>
    <property type="project" value="TreeGrafter"/>
</dbReference>
<evidence type="ECO:0000256" key="5">
    <source>
        <dbReference type="ARBA" id="ARBA00023125"/>
    </source>
</evidence>
<keyword evidence="2" id="KW-0479">Metal-binding</keyword>
<dbReference type="InterPro" id="IPR052202">
    <property type="entry name" value="Yeast_MetPath_Reg"/>
</dbReference>
<dbReference type="OrthoDB" id="25921at2759"/>
<keyword evidence="4" id="KW-0805">Transcription regulation</keyword>
<dbReference type="eggNOG" id="ENOG502RFF7">
    <property type="taxonomic scope" value="Eukaryota"/>
</dbReference>
<evidence type="ECO:0000256" key="6">
    <source>
        <dbReference type="ARBA" id="ARBA00023163"/>
    </source>
</evidence>
<evidence type="ECO:0000256" key="7">
    <source>
        <dbReference type="ARBA" id="ARBA00023242"/>
    </source>
</evidence>
<dbReference type="GO" id="GO:0005634">
    <property type="term" value="C:nucleus"/>
    <property type="evidence" value="ECO:0007669"/>
    <property type="project" value="UniProtKB-SubCell"/>
</dbReference>
<evidence type="ECO:0000313" key="10">
    <source>
        <dbReference type="EMBL" id="ETS87108.1"/>
    </source>
</evidence>
<keyword evidence="5" id="KW-0238">DNA-binding</keyword>
<keyword evidence="7" id="KW-0539">Nucleus</keyword>
<dbReference type="SMART" id="SM00066">
    <property type="entry name" value="GAL4"/>
    <property type="match status" value="1"/>
</dbReference>
<dbReference type="RefSeq" id="XP_007827708.1">
    <property type="nucleotide sequence ID" value="XM_007829517.1"/>
</dbReference>
<comment type="subcellular location">
    <subcellularLocation>
        <location evidence="1">Nucleus</location>
    </subcellularLocation>
</comment>
<dbReference type="SMART" id="SM00906">
    <property type="entry name" value="Fungal_trans"/>
    <property type="match status" value="1"/>
</dbReference>
<dbReference type="InterPro" id="IPR036864">
    <property type="entry name" value="Zn2-C6_fun-type_DNA-bd_sf"/>
</dbReference>
<dbReference type="Proteomes" id="UP000030651">
    <property type="component" value="Unassembled WGS sequence"/>
</dbReference>
<dbReference type="Pfam" id="PF04082">
    <property type="entry name" value="Fungal_trans"/>
    <property type="match status" value="1"/>
</dbReference>
<evidence type="ECO:0000256" key="4">
    <source>
        <dbReference type="ARBA" id="ARBA00023015"/>
    </source>
</evidence>
<evidence type="ECO:0000256" key="2">
    <source>
        <dbReference type="ARBA" id="ARBA00022723"/>
    </source>
</evidence>
<dbReference type="AlphaFoldDB" id="W3XM24"/>
<accession>W3XM24</accession>
<dbReference type="CDD" id="cd00067">
    <property type="entry name" value="GAL4"/>
    <property type="match status" value="1"/>
</dbReference>
<dbReference type="EMBL" id="KI912109">
    <property type="protein sequence ID" value="ETS87108.1"/>
    <property type="molecule type" value="Genomic_DNA"/>
</dbReference>
<dbReference type="Pfam" id="PF00172">
    <property type="entry name" value="Zn_clus"/>
    <property type="match status" value="1"/>
</dbReference>
<feature type="domain" description="Zn(2)-C6 fungal-type" evidence="9">
    <location>
        <begin position="24"/>
        <end position="54"/>
    </location>
</feature>
<name>W3XM24_PESFW</name>
<sequence>MSLPAASTPSADDRRNAARQMLPTCQRCRRLRRKCDTELPSCRPCVKAGAECTFHDHALQHALPRSYIDSLLKRVEDLQTAQQSYQQSPITESRSLVTQAVPEPETNALEESLPPSSHPVPPSAPSFDVVIPSTSTSGKSRYWGSSSAFVLNIELLQHAAIKGLVSIPCEEDDTLPMIEGQGDYQSTLSLAGAFYYTPDATITYLVQSYLKSIDTLYGFVDHDETSAELEAYLSLRRQPDFSPQLLRGDQAHCFFRITMMCAIACACQARYQPQQTAQCFAFYRDASQCVEEVTSEATSDTLRALLHLIVFCLFQPRQGDIWKLLDYACRLTIELGYHTETAQDPQMDWQSPADTHNTPAPPTRAKLRRSTFWGLYAIERIVGQLFGRASDLPESIITTEYPYPVRVHAGGTLLDTASNNGRCPSTTSIDQVTFQSMSISHHYRLVYLRSEIFREMYLPAKPPDLGLSWLREKHATLYAWRQELAVSDDLEGVATLTCDVGFDATICFLFQPLLLKALRWTSESETSDSEDGITVASDPFLSAINLIRIYDKIIRAPEHSSRGAYPMTFMSAHYIYLATSTLLAYGLIGLDGRVRVLWPMSEMDAAQQDETHNLDWNEFIDVAGTCLVLMAWCSERWPGFGGTLHIYKRLFARVTKELIGTGGRG</sequence>
<proteinExistence type="predicted"/>
<dbReference type="GeneID" id="19265949"/>
<keyword evidence="3" id="KW-0862">Zinc</keyword>
<dbReference type="PANTHER" id="PTHR47782:SF2">
    <property type="entry name" value="TRANSCRIPTION FACTOR, PUTATIVE (AFU_ORTHOLOGUE AFUA_4G12570)-RELATED"/>
    <property type="match status" value="1"/>
</dbReference>
<gene>
    <name evidence="10" type="ORF">PFICI_00936</name>
</gene>
<dbReference type="Gene3D" id="4.10.240.10">
    <property type="entry name" value="Zn(2)-C6 fungal-type DNA-binding domain"/>
    <property type="match status" value="1"/>
</dbReference>
<organism evidence="10 11">
    <name type="scientific">Pestalotiopsis fici (strain W106-1 / CGMCC3.15140)</name>
    <dbReference type="NCBI Taxonomy" id="1229662"/>
    <lineage>
        <taxon>Eukaryota</taxon>
        <taxon>Fungi</taxon>
        <taxon>Dikarya</taxon>
        <taxon>Ascomycota</taxon>
        <taxon>Pezizomycotina</taxon>
        <taxon>Sordariomycetes</taxon>
        <taxon>Xylariomycetidae</taxon>
        <taxon>Amphisphaeriales</taxon>
        <taxon>Sporocadaceae</taxon>
        <taxon>Pestalotiopsis</taxon>
    </lineage>
</organism>
<dbReference type="OMA" id="MMCAIAC"/>
<dbReference type="GO" id="GO:0000981">
    <property type="term" value="F:DNA-binding transcription factor activity, RNA polymerase II-specific"/>
    <property type="evidence" value="ECO:0007669"/>
    <property type="project" value="InterPro"/>
</dbReference>
<dbReference type="STRING" id="1229662.W3XM24"/>
<dbReference type="InterPro" id="IPR007219">
    <property type="entry name" value="XnlR_reg_dom"/>
</dbReference>
<evidence type="ECO:0000259" key="9">
    <source>
        <dbReference type="PROSITE" id="PS50048"/>
    </source>
</evidence>
<keyword evidence="11" id="KW-1185">Reference proteome</keyword>
<dbReference type="GO" id="GO:0006351">
    <property type="term" value="P:DNA-templated transcription"/>
    <property type="evidence" value="ECO:0007669"/>
    <property type="project" value="InterPro"/>
</dbReference>
<evidence type="ECO:0000256" key="8">
    <source>
        <dbReference type="SAM" id="MobiDB-lite"/>
    </source>
</evidence>
<evidence type="ECO:0000313" key="11">
    <source>
        <dbReference type="Proteomes" id="UP000030651"/>
    </source>
</evidence>
<dbReference type="SUPFAM" id="SSF57701">
    <property type="entry name" value="Zn2/Cys6 DNA-binding domain"/>
    <property type="match status" value="1"/>
</dbReference>
<dbReference type="InParanoid" id="W3XM24"/>
<dbReference type="InterPro" id="IPR001138">
    <property type="entry name" value="Zn2Cys6_DnaBD"/>
</dbReference>
<dbReference type="HOGENOM" id="CLU_019941_0_0_1"/>
<protein>
    <recommendedName>
        <fullName evidence="9">Zn(2)-C6 fungal-type domain-containing protein</fullName>
    </recommendedName>
</protein>
<dbReference type="PROSITE" id="PS00463">
    <property type="entry name" value="ZN2_CY6_FUNGAL_1"/>
    <property type="match status" value="1"/>
</dbReference>
<dbReference type="GO" id="GO:0043565">
    <property type="term" value="F:sequence-specific DNA binding"/>
    <property type="evidence" value="ECO:0007669"/>
    <property type="project" value="TreeGrafter"/>
</dbReference>
<feature type="region of interest" description="Disordered" evidence="8">
    <location>
        <begin position="104"/>
        <end position="123"/>
    </location>
</feature>
<dbReference type="CDD" id="cd12148">
    <property type="entry name" value="fungal_TF_MHR"/>
    <property type="match status" value="1"/>
</dbReference>
<dbReference type="GO" id="GO:0008270">
    <property type="term" value="F:zinc ion binding"/>
    <property type="evidence" value="ECO:0007669"/>
    <property type="project" value="InterPro"/>
</dbReference>
<dbReference type="KEGG" id="pfy:PFICI_00936"/>
<dbReference type="PANTHER" id="PTHR47782">
    <property type="entry name" value="ZN(II)2CYS6 TRANSCRIPTION FACTOR (EUROFUNG)-RELATED"/>
    <property type="match status" value="1"/>
</dbReference>
<dbReference type="PROSITE" id="PS50048">
    <property type="entry name" value="ZN2_CY6_FUNGAL_2"/>
    <property type="match status" value="1"/>
</dbReference>
<reference evidence="11" key="1">
    <citation type="journal article" date="2015" name="BMC Genomics">
        <title>Genomic and transcriptomic analysis of the endophytic fungus Pestalotiopsis fici reveals its lifestyle and high potential for synthesis of natural products.</title>
        <authorList>
            <person name="Wang X."/>
            <person name="Zhang X."/>
            <person name="Liu L."/>
            <person name="Xiang M."/>
            <person name="Wang W."/>
            <person name="Sun X."/>
            <person name="Che Y."/>
            <person name="Guo L."/>
            <person name="Liu G."/>
            <person name="Guo L."/>
            <person name="Wang C."/>
            <person name="Yin W.B."/>
            <person name="Stadler M."/>
            <person name="Zhang X."/>
            <person name="Liu X."/>
        </authorList>
    </citation>
    <scope>NUCLEOTIDE SEQUENCE [LARGE SCALE GENOMIC DNA]</scope>
    <source>
        <strain evidence="11">W106-1 / CGMCC3.15140</strain>
    </source>
</reference>
<keyword evidence="6" id="KW-0804">Transcription</keyword>
<evidence type="ECO:0000256" key="1">
    <source>
        <dbReference type="ARBA" id="ARBA00004123"/>
    </source>
</evidence>